<dbReference type="AlphaFoldDB" id="A0A507BMD9"/>
<sequence>MAPLEYGFDAHNGPIQQGALLSLLSNNLILNHTVPYLSISALLNLSATSRSFRELTLETPSLFRHLDLTEVKTAQFEIDGIDHGGETWRNVQVDENLTEDDFYSGPLRGIFSSLNRADILKQVQTLVLDGLAVTAELVHDIIIDPSYNVRVLSLRDVKHLNERSLCGALSTACRRGRPPGTPRLKALYIFGPSEQKIASSTIIEQQGTAAAPEPSNAAAIGTTWNERSQAVLTSLVAGDNVGQGDAWYARRGKMVTRTISEDWAATMLDCRGIIAFDAVLCKGPWHYNSPALGKIDLGRIKSPFAPGTHRYAAAVYSLSGCEGCGTAPEGWTTWGETVDEDQGGELGAFPLLAPPPLHSSNVRVAMCPSGQSLNPSRYHGSWSKTKPSRFIARCYDCVRDRYCWSCHKWWCEDCYPGPPEPAPPMINSDLKVRADGTCGECWANKANV</sequence>
<dbReference type="InParanoid" id="A0A507BMD9"/>
<comment type="caution">
    <text evidence="1">The sequence shown here is derived from an EMBL/GenBank/DDBJ whole genome shotgun (WGS) entry which is preliminary data.</text>
</comment>
<dbReference type="SUPFAM" id="SSF81383">
    <property type="entry name" value="F-box domain"/>
    <property type="match status" value="1"/>
</dbReference>
<dbReference type="RefSeq" id="XP_031000380.1">
    <property type="nucleotide sequence ID" value="XM_031136725.1"/>
</dbReference>
<dbReference type="STRING" id="1093900.A0A507BMD9"/>
<name>A0A507BMD9_9PEZI</name>
<dbReference type="EMBL" id="SKBQ01000010">
    <property type="protein sequence ID" value="TPX18669.1"/>
    <property type="molecule type" value="Genomic_DNA"/>
</dbReference>
<proteinExistence type="predicted"/>
<dbReference type="GeneID" id="41969973"/>
<evidence type="ECO:0000313" key="1">
    <source>
        <dbReference type="EMBL" id="TPX18669.1"/>
    </source>
</evidence>
<organism evidence="1 2">
    <name type="scientific">Thyridium curvatum</name>
    <dbReference type="NCBI Taxonomy" id="1093900"/>
    <lineage>
        <taxon>Eukaryota</taxon>
        <taxon>Fungi</taxon>
        <taxon>Dikarya</taxon>
        <taxon>Ascomycota</taxon>
        <taxon>Pezizomycotina</taxon>
        <taxon>Sordariomycetes</taxon>
        <taxon>Sordariomycetidae</taxon>
        <taxon>Thyridiales</taxon>
        <taxon>Thyridiaceae</taxon>
        <taxon>Thyridium</taxon>
    </lineage>
</organism>
<dbReference type="InterPro" id="IPR036047">
    <property type="entry name" value="F-box-like_dom_sf"/>
</dbReference>
<evidence type="ECO:0000313" key="2">
    <source>
        <dbReference type="Proteomes" id="UP000319257"/>
    </source>
</evidence>
<dbReference type="Proteomes" id="UP000319257">
    <property type="component" value="Unassembled WGS sequence"/>
</dbReference>
<dbReference type="OrthoDB" id="5345494at2759"/>
<gene>
    <name evidence="1" type="ORF">E0L32_002526</name>
</gene>
<protein>
    <submittedName>
        <fullName evidence="1">Uncharacterized protein</fullName>
    </submittedName>
</protein>
<reference evidence="1 2" key="1">
    <citation type="submission" date="2019-06" db="EMBL/GenBank/DDBJ databases">
        <title>Draft genome sequence of the filamentous fungus Phialemoniopsis curvata isolated from diesel fuel.</title>
        <authorList>
            <person name="Varaljay V.A."/>
            <person name="Lyon W.J."/>
            <person name="Crouch A.L."/>
            <person name="Drake C.E."/>
            <person name="Hollomon J.M."/>
            <person name="Nadeau L.J."/>
            <person name="Nunn H.S."/>
            <person name="Stevenson B.S."/>
            <person name="Bojanowski C.L."/>
            <person name="Crookes-Goodson W.J."/>
        </authorList>
    </citation>
    <scope>NUCLEOTIDE SEQUENCE [LARGE SCALE GENOMIC DNA]</scope>
    <source>
        <strain evidence="1 2">D216</strain>
    </source>
</reference>
<accession>A0A507BMD9</accession>
<keyword evidence="2" id="KW-1185">Reference proteome</keyword>